<organism evidence="1 2">
    <name type="scientific">Panagrolaimus sp. JU765</name>
    <dbReference type="NCBI Taxonomy" id="591449"/>
    <lineage>
        <taxon>Eukaryota</taxon>
        <taxon>Metazoa</taxon>
        <taxon>Ecdysozoa</taxon>
        <taxon>Nematoda</taxon>
        <taxon>Chromadorea</taxon>
        <taxon>Rhabditida</taxon>
        <taxon>Tylenchina</taxon>
        <taxon>Panagrolaimomorpha</taxon>
        <taxon>Panagrolaimoidea</taxon>
        <taxon>Panagrolaimidae</taxon>
        <taxon>Panagrolaimus</taxon>
    </lineage>
</organism>
<evidence type="ECO:0000313" key="1">
    <source>
        <dbReference type="Proteomes" id="UP000887576"/>
    </source>
</evidence>
<sequence length="153" mass="17400">MIFLASSVVGLYTNEIQQQDMDLTSLPHISTGNYIIKFSPIIKLENLRPGDLTSFIPFAEFSGCRKLFAKACTLDEKEFSMIFQKSITHLHVDATDQNLLKKICQTLPNLYSLKIDDICDSWVDDLFSLTFGMHLRRLKILTLSPAHIGNFDL</sequence>
<reference evidence="2" key="1">
    <citation type="submission" date="2022-11" db="UniProtKB">
        <authorList>
            <consortium name="WormBaseParasite"/>
        </authorList>
    </citation>
    <scope>IDENTIFICATION</scope>
</reference>
<proteinExistence type="predicted"/>
<accession>A0AC34R6S9</accession>
<protein>
    <submittedName>
        <fullName evidence="2">Uncharacterized protein</fullName>
    </submittedName>
</protein>
<dbReference type="WBParaSite" id="JU765_v2.g4018.t1">
    <property type="protein sequence ID" value="JU765_v2.g4018.t1"/>
    <property type="gene ID" value="JU765_v2.g4018"/>
</dbReference>
<name>A0AC34R6S9_9BILA</name>
<dbReference type="Proteomes" id="UP000887576">
    <property type="component" value="Unplaced"/>
</dbReference>
<evidence type="ECO:0000313" key="2">
    <source>
        <dbReference type="WBParaSite" id="JU765_v2.g4018.t1"/>
    </source>
</evidence>